<dbReference type="AlphaFoldDB" id="A0A0E9QDR7"/>
<dbReference type="EMBL" id="GBXM01093561">
    <property type="protein sequence ID" value="JAH15016.1"/>
    <property type="molecule type" value="Transcribed_RNA"/>
</dbReference>
<accession>A0A0E9QDR7</accession>
<sequence length="53" mass="5567">MLRLGKTLSLFLCGLPPGTLSSSHSPVIGHLPSLQTVPGLTITNQGLLLPFEL</sequence>
<evidence type="ECO:0000256" key="1">
    <source>
        <dbReference type="SAM" id="SignalP"/>
    </source>
</evidence>
<name>A0A0E9QDR7_ANGAN</name>
<feature type="signal peptide" evidence="1">
    <location>
        <begin position="1"/>
        <end position="21"/>
    </location>
</feature>
<feature type="chain" id="PRO_5002431791" evidence="1">
    <location>
        <begin position="22"/>
        <end position="53"/>
    </location>
</feature>
<organism evidence="2">
    <name type="scientific">Anguilla anguilla</name>
    <name type="common">European freshwater eel</name>
    <name type="synonym">Muraena anguilla</name>
    <dbReference type="NCBI Taxonomy" id="7936"/>
    <lineage>
        <taxon>Eukaryota</taxon>
        <taxon>Metazoa</taxon>
        <taxon>Chordata</taxon>
        <taxon>Craniata</taxon>
        <taxon>Vertebrata</taxon>
        <taxon>Euteleostomi</taxon>
        <taxon>Actinopterygii</taxon>
        <taxon>Neopterygii</taxon>
        <taxon>Teleostei</taxon>
        <taxon>Anguilliformes</taxon>
        <taxon>Anguillidae</taxon>
        <taxon>Anguilla</taxon>
    </lineage>
</organism>
<reference evidence="2" key="1">
    <citation type="submission" date="2014-11" db="EMBL/GenBank/DDBJ databases">
        <authorList>
            <person name="Amaro Gonzalez C."/>
        </authorList>
    </citation>
    <scope>NUCLEOTIDE SEQUENCE</scope>
</reference>
<reference evidence="2" key="2">
    <citation type="journal article" date="2015" name="Fish Shellfish Immunol.">
        <title>Early steps in the European eel (Anguilla anguilla)-Vibrio vulnificus interaction in the gills: Role of the RtxA13 toxin.</title>
        <authorList>
            <person name="Callol A."/>
            <person name="Pajuelo D."/>
            <person name="Ebbesson L."/>
            <person name="Teles M."/>
            <person name="MacKenzie S."/>
            <person name="Amaro C."/>
        </authorList>
    </citation>
    <scope>NUCLEOTIDE SEQUENCE</scope>
</reference>
<keyword evidence="1" id="KW-0732">Signal</keyword>
<proteinExistence type="predicted"/>
<evidence type="ECO:0000313" key="2">
    <source>
        <dbReference type="EMBL" id="JAH15016.1"/>
    </source>
</evidence>
<protein>
    <submittedName>
        <fullName evidence="2">Uncharacterized protein</fullName>
    </submittedName>
</protein>